<organism evidence="1 2">
    <name type="scientific">Furfurilactobacillus curtus</name>
    <dbReference type="NCBI Taxonomy" id="1746200"/>
    <lineage>
        <taxon>Bacteria</taxon>
        <taxon>Bacillati</taxon>
        <taxon>Bacillota</taxon>
        <taxon>Bacilli</taxon>
        <taxon>Lactobacillales</taxon>
        <taxon>Lactobacillaceae</taxon>
        <taxon>Furfurilactobacillus</taxon>
    </lineage>
</organism>
<name>A0ABQ5JPT7_9LACO</name>
<gene>
    <name evidence="1" type="primary">tag_2</name>
    <name evidence="1" type="ORF">JCM31185_04000</name>
</gene>
<dbReference type="InterPro" id="IPR011257">
    <property type="entry name" value="DNA_glycosylase"/>
</dbReference>
<dbReference type="InterPro" id="IPR052891">
    <property type="entry name" value="DNA-3mA_glycosylase"/>
</dbReference>
<dbReference type="SUPFAM" id="SSF48150">
    <property type="entry name" value="DNA-glycosylase"/>
    <property type="match status" value="1"/>
</dbReference>
<dbReference type="PANTHER" id="PTHR30037:SF4">
    <property type="entry name" value="DNA-3-METHYLADENINE GLYCOSYLASE I"/>
    <property type="match status" value="1"/>
</dbReference>
<proteinExistence type="predicted"/>
<protein>
    <submittedName>
        <fullName evidence="1">DNA-3-methyladenine glycosylase I</fullName>
    </submittedName>
</protein>
<sequence length="169" mass="19298">MAELTDEAATYRAQFGQPVHDEDALFERLTLQVFQAGLNWRMVINKLPIFRQAFKDFVVQQVAAFEEEDVERLLTMPGLIHNERKIRAVINNAQVIMKLRQGGQSFDQYLAQFKETDSATDRPEQTVAATAAAKQLHQQGFEFLGPETTLSFLRSIGLFNHSDHPFTQK</sequence>
<evidence type="ECO:0000313" key="1">
    <source>
        <dbReference type="EMBL" id="GKT05111.1"/>
    </source>
</evidence>
<reference evidence="1 2" key="1">
    <citation type="submission" date="2022-03" db="EMBL/GenBank/DDBJ databases">
        <title>Draft genome sequence of Furfurilactobacillus curtus JCM 31185.</title>
        <authorList>
            <person name="Suzuki S."/>
            <person name="Endo A."/>
            <person name="Kajikawa A."/>
        </authorList>
    </citation>
    <scope>NUCLEOTIDE SEQUENCE [LARGE SCALE GENOMIC DNA]</scope>
    <source>
        <strain evidence="1 2">JCM 31185</strain>
    </source>
</reference>
<keyword evidence="2" id="KW-1185">Reference proteome</keyword>
<dbReference type="InterPro" id="IPR005019">
    <property type="entry name" value="Adenine_glyco"/>
</dbReference>
<dbReference type="Proteomes" id="UP001628078">
    <property type="component" value="Unassembled WGS sequence"/>
</dbReference>
<dbReference type="Gene3D" id="1.10.340.30">
    <property type="entry name" value="Hypothetical protein, domain 2"/>
    <property type="match status" value="1"/>
</dbReference>
<evidence type="ECO:0000313" key="2">
    <source>
        <dbReference type="Proteomes" id="UP001628078"/>
    </source>
</evidence>
<accession>A0ABQ5JPT7</accession>
<dbReference type="PANTHER" id="PTHR30037">
    <property type="entry name" value="DNA-3-METHYLADENINE GLYCOSYLASE 1"/>
    <property type="match status" value="1"/>
</dbReference>
<comment type="caution">
    <text evidence="1">The sequence shown here is derived from an EMBL/GenBank/DDBJ whole genome shotgun (WGS) entry which is preliminary data.</text>
</comment>
<dbReference type="RefSeq" id="WP_407882369.1">
    <property type="nucleotide sequence ID" value="NZ_BQXO01000001.1"/>
</dbReference>
<dbReference type="EMBL" id="BQXO01000001">
    <property type="protein sequence ID" value="GKT05111.1"/>
    <property type="molecule type" value="Genomic_DNA"/>
</dbReference>
<dbReference type="Pfam" id="PF03352">
    <property type="entry name" value="Adenine_glyco"/>
    <property type="match status" value="1"/>
</dbReference>